<evidence type="ECO:0000256" key="1">
    <source>
        <dbReference type="ARBA" id="ARBA00022598"/>
    </source>
</evidence>
<comment type="similarity">
    <text evidence="7">Belongs to the class-I aminoacyl-tRNA synthetase family.</text>
</comment>
<gene>
    <name evidence="9" type="primary">metG_2</name>
    <name evidence="9" type="ORF">FEQ00_02124</name>
</gene>
<dbReference type="PANTHER" id="PTHR45765">
    <property type="entry name" value="METHIONINE--TRNA LIGASE"/>
    <property type="match status" value="1"/>
</dbReference>
<dbReference type="GO" id="GO:0004825">
    <property type="term" value="F:methionine-tRNA ligase activity"/>
    <property type="evidence" value="ECO:0007669"/>
    <property type="project" value="UniProtKB-EC"/>
</dbReference>
<dbReference type="InterPro" id="IPR014729">
    <property type="entry name" value="Rossmann-like_a/b/a_fold"/>
</dbReference>
<dbReference type="Gene3D" id="3.40.50.620">
    <property type="entry name" value="HUPs"/>
    <property type="match status" value="1"/>
</dbReference>
<evidence type="ECO:0000256" key="7">
    <source>
        <dbReference type="RuleBase" id="RU363039"/>
    </source>
</evidence>
<keyword evidence="3 7" id="KW-0067">ATP-binding</keyword>
<comment type="caution">
    <text evidence="9">The sequence shown here is derived from an EMBL/GenBank/DDBJ whole genome shotgun (WGS) entry which is preliminary data.</text>
</comment>
<evidence type="ECO:0000256" key="2">
    <source>
        <dbReference type="ARBA" id="ARBA00022741"/>
    </source>
</evidence>
<dbReference type="Gene3D" id="2.20.28.20">
    <property type="entry name" value="Methionyl-tRNA synthetase, Zn-domain"/>
    <property type="match status" value="1"/>
</dbReference>
<feature type="domain" description="Methionyl/Leucyl tRNA synthetase" evidence="8">
    <location>
        <begin position="21"/>
        <end position="396"/>
    </location>
</feature>
<dbReference type="InterPro" id="IPR001412">
    <property type="entry name" value="aa-tRNA-synth_I_CS"/>
</dbReference>
<name>A0ABU2E238_9BURK</name>
<reference evidence="9 10" key="1">
    <citation type="submission" date="2019-06" db="EMBL/GenBank/DDBJ databases">
        <title>Evolution of Burkholderia multivorans in the lungs of Cystic Fibrosis patients.</title>
        <authorList>
            <person name="Moreira L.M."/>
        </authorList>
    </citation>
    <scope>NUCLEOTIDE SEQUENCE [LARGE SCALE GENOMIC DNA]</scope>
    <source>
        <strain evidence="9 10">VC13239</strain>
    </source>
</reference>
<evidence type="ECO:0000313" key="10">
    <source>
        <dbReference type="Proteomes" id="UP001248067"/>
    </source>
</evidence>
<dbReference type="Pfam" id="PF09334">
    <property type="entry name" value="tRNA-synt_1g"/>
    <property type="match status" value="1"/>
</dbReference>
<evidence type="ECO:0000256" key="3">
    <source>
        <dbReference type="ARBA" id="ARBA00022840"/>
    </source>
</evidence>
<keyword evidence="1 7" id="KW-0436">Ligase</keyword>
<dbReference type="NCBIfam" id="NF008863">
    <property type="entry name" value="PRK11893.2-5"/>
    <property type="match status" value="1"/>
</dbReference>
<evidence type="ECO:0000256" key="6">
    <source>
        <dbReference type="ARBA" id="ARBA00047364"/>
    </source>
</evidence>
<dbReference type="Proteomes" id="UP001248067">
    <property type="component" value="Unassembled WGS sequence"/>
</dbReference>
<dbReference type="InterPro" id="IPR023458">
    <property type="entry name" value="Met-tRNA_ligase_1"/>
</dbReference>
<keyword evidence="10" id="KW-1185">Reference proteome</keyword>
<protein>
    <submittedName>
        <fullName evidence="9">Methionine--tRNA ligase</fullName>
        <ecNumber evidence="9">6.1.1.10</ecNumber>
    </submittedName>
</protein>
<dbReference type="InterPro" id="IPR015413">
    <property type="entry name" value="Methionyl/Leucyl_tRNA_Synth"/>
</dbReference>
<keyword evidence="4 7" id="KW-0648">Protein biosynthesis</keyword>
<proteinExistence type="inferred from homology"/>
<dbReference type="RefSeq" id="WP_083772027.1">
    <property type="nucleotide sequence ID" value="NZ_CADFDQ010000009.1"/>
</dbReference>
<accession>A0ABU2E238</accession>
<evidence type="ECO:0000313" key="9">
    <source>
        <dbReference type="EMBL" id="MDR8753709.1"/>
    </source>
</evidence>
<organism evidence="9 10">
    <name type="scientific">Burkholderia pseudomultivorans</name>
    <dbReference type="NCBI Taxonomy" id="1207504"/>
    <lineage>
        <taxon>Bacteria</taxon>
        <taxon>Pseudomonadati</taxon>
        <taxon>Pseudomonadota</taxon>
        <taxon>Betaproteobacteria</taxon>
        <taxon>Burkholderiales</taxon>
        <taxon>Burkholderiaceae</taxon>
        <taxon>Burkholderia</taxon>
        <taxon>Burkholderia cepacia complex</taxon>
    </lineage>
</organism>
<sequence length="545" mass="60049">MDATVISSARKFFLMPIPPTPNGRLHLGHIAGPYLRMDMLCRYLRSQGHHVRVVSAVDGFDSYVLWKGLQETRPPEEVCRDYHAQIARDLAALDIEVDDFLDLVQGSHAPSHANTARRAVEMLVASGHTDTIVEKVLYSRATGRYLVGAWLTGQCPQCEAPAAGYFCEACGAHFRPESMLNPGPRMGDADLEWRETENIFLRVPDEAELLRRLQCAGAPEKFIAVVLRFLARERGLVRLTAPGDWGVAWPADRWGNPRVLFEAGWEYGLTCGERYAQMEGGDAHPMARGSDVTTLVSFGIDNAVLLLAGSVAVMNALPERQPFDHVLTNYFYNLQGSKFSTSRLHVVWAADIVDMTPASSDAVRCFLARESPEEQTSNFDVGDFIRFVNDDLAGTMQARIDAAWETLARSPQREWSMSASMAGRFEASSSALDHAFRLDAVSARAACAVLLAWDGLPQVDLGNPEEAYGWLKGLAYFAAPIMPRLSSELWRALGHEGMPLRREVRCVSTPHMQGNCRAWFSPLSLESLSPCLPAGLSLAGVASHA</sequence>
<evidence type="ECO:0000256" key="4">
    <source>
        <dbReference type="ARBA" id="ARBA00022917"/>
    </source>
</evidence>
<evidence type="ECO:0000259" key="8">
    <source>
        <dbReference type="Pfam" id="PF09334"/>
    </source>
</evidence>
<keyword evidence="2 7" id="KW-0547">Nucleotide-binding</keyword>
<dbReference type="InterPro" id="IPR029038">
    <property type="entry name" value="MetRS_Zn"/>
</dbReference>
<dbReference type="PROSITE" id="PS00178">
    <property type="entry name" value="AA_TRNA_LIGASE_I"/>
    <property type="match status" value="1"/>
</dbReference>
<dbReference type="EC" id="6.1.1.10" evidence="9"/>
<evidence type="ECO:0000256" key="5">
    <source>
        <dbReference type="ARBA" id="ARBA00023146"/>
    </source>
</evidence>
<keyword evidence="5 7" id="KW-0030">Aminoacyl-tRNA synthetase</keyword>
<dbReference type="SUPFAM" id="SSF52374">
    <property type="entry name" value="Nucleotidylyl transferase"/>
    <property type="match status" value="1"/>
</dbReference>
<dbReference type="EMBL" id="VJSY01000013">
    <property type="protein sequence ID" value="MDR8753709.1"/>
    <property type="molecule type" value="Genomic_DNA"/>
</dbReference>
<comment type="catalytic activity">
    <reaction evidence="6">
        <text>tRNA(Met) + L-methionine + ATP = L-methionyl-tRNA(Met) + AMP + diphosphate</text>
        <dbReference type="Rhea" id="RHEA:13481"/>
        <dbReference type="Rhea" id="RHEA-COMP:9667"/>
        <dbReference type="Rhea" id="RHEA-COMP:9698"/>
        <dbReference type="ChEBI" id="CHEBI:30616"/>
        <dbReference type="ChEBI" id="CHEBI:33019"/>
        <dbReference type="ChEBI" id="CHEBI:57844"/>
        <dbReference type="ChEBI" id="CHEBI:78442"/>
        <dbReference type="ChEBI" id="CHEBI:78530"/>
        <dbReference type="ChEBI" id="CHEBI:456215"/>
        <dbReference type="EC" id="6.1.1.10"/>
    </reaction>
</comment>
<dbReference type="PANTHER" id="PTHR45765:SF1">
    <property type="entry name" value="METHIONINE--TRNA LIGASE, CYTOPLASMIC"/>
    <property type="match status" value="1"/>
</dbReference>